<keyword evidence="7" id="KW-1185">Reference proteome</keyword>
<dbReference type="CDD" id="cd03053">
    <property type="entry name" value="GST_N_Phi"/>
    <property type="match status" value="1"/>
</dbReference>
<comment type="similarity">
    <text evidence="1">Belongs to the GST superfamily. Phi family.</text>
</comment>
<evidence type="ECO:0000256" key="3">
    <source>
        <dbReference type="ARBA" id="ARBA00022679"/>
    </source>
</evidence>
<dbReference type="PROSITE" id="PS50404">
    <property type="entry name" value="GST_NTER"/>
    <property type="match status" value="1"/>
</dbReference>
<dbReference type="GO" id="GO:0004364">
    <property type="term" value="F:glutathione transferase activity"/>
    <property type="evidence" value="ECO:0007669"/>
    <property type="project" value="UniProtKB-EC"/>
</dbReference>
<protein>
    <recommendedName>
        <fullName evidence="2">glutathione transferase</fullName>
        <ecNumber evidence="2">2.5.1.18</ecNumber>
    </recommendedName>
</protein>
<proteinExistence type="inferred from homology"/>
<evidence type="ECO:0000256" key="2">
    <source>
        <dbReference type="ARBA" id="ARBA00012452"/>
    </source>
</evidence>
<dbReference type="EC" id="2.5.1.18" evidence="2"/>
<dbReference type="PANTHER" id="PTHR43900:SF47">
    <property type="entry name" value="GLUTATHIONE S-TRANSFERASE F6-RELATED"/>
    <property type="match status" value="1"/>
</dbReference>
<feature type="domain" description="GST N-terminal" evidence="5">
    <location>
        <begin position="1"/>
        <end position="90"/>
    </location>
</feature>
<sequence length="110" mass="12484">MAIKVHGSFVSTATMRVLACLNEKGLDYEFVPVDFAVGEHKKEPFLSLNPFGQVPAFEDGDLKLFGEFCCSFSTCNYINRLMDNLYHMRKSFVGASNNFDFPMSLYFLSQ</sequence>
<dbReference type="EMBL" id="NKXS01001531">
    <property type="protein sequence ID" value="PIN18085.1"/>
    <property type="molecule type" value="Genomic_DNA"/>
</dbReference>
<comment type="caution">
    <text evidence="6">The sequence shown here is derived from an EMBL/GenBank/DDBJ whole genome shotgun (WGS) entry which is preliminary data.</text>
</comment>
<dbReference type="AlphaFoldDB" id="A0A2G9HKN7"/>
<dbReference type="GO" id="GO:0006749">
    <property type="term" value="P:glutathione metabolic process"/>
    <property type="evidence" value="ECO:0007669"/>
    <property type="project" value="TreeGrafter"/>
</dbReference>
<dbReference type="SUPFAM" id="SSF52833">
    <property type="entry name" value="Thioredoxin-like"/>
    <property type="match status" value="1"/>
</dbReference>
<dbReference type="OrthoDB" id="422574at2759"/>
<dbReference type="STRING" id="429701.A0A2G9HKN7"/>
<evidence type="ECO:0000256" key="4">
    <source>
        <dbReference type="ARBA" id="ARBA00047960"/>
    </source>
</evidence>
<dbReference type="InterPro" id="IPR036249">
    <property type="entry name" value="Thioredoxin-like_sf"/>
</dbReference>
<comment type="catalytic activity">
    <reaction evidence="4">
        <text>RX + glutathione = an S-substituted glutathione + a halide anion + H(+)</text>
        <dbReference type="Rhea" id="RHEA:16437"/>
        <dbReference type="ChEBI" id="CHEBI:15378"/>
        <dbReference type="ChEBI" id="CHEBI:16042"/>
        <dbReference type="ChEBI" id="CHEBI:17792"/>
        <dbReference type="ChEBI" id="CHEBI:57925"/>
        <dbReference type="ChEBI" id="CHEBI:90779"/>
        <dbReference type="EC" id="2.5.1.18"/>
    </reaction>
</comment>
<reference evidence="7" key="1">
    <citation type="journal article" date="2018" name="Gigascience">
        <title>Genome assembly of the Pink Ipe (Handroanthus impetiginosus, Bignoniaceae), a highly valued, ecologically keystone Neotropical timber forest tree.</title>
        <authorList>
            <person name="Silva-Junior O.B."/>
            <person name="Grattapaglia D."/>
            <person name="Novaes E."/>
            <person name="Collevatti R.G."/>
        </authorList>
    </citation>
    <scope>NUCLEOTIDE SEQUENCE [LARGE SCALE GENOMIC DNA]</scope>
    <source>
        <strain evidence="7">cv. UFG-1</strain>
    </source>
</reference>
<name>A0A2G9HKN7_9LAMI</name>
<dbReference type="FunFam" id="3.40.30.10:FF:000016">
    <property type="entry name" value="Glutathione S-transferase F2"/>
    <property type="match status" value="1"/>
</dbReference>
<evidence type="ECO:0000256" key="1">
    <source>
        <dbReference type="ARBA" id="ARBA00010128"/>
    </source>
</evidence>
<accession>A0A2G9HKN7</accession>
<keyword evidence="3 6" id="KW-0808">Transferase</keyword>
<organism evidence="6 7">
    <name type="scientific">Handroanthus impetiginosus</name>
    <dbReference type="NCBI Taxonomy" id="429701"/>
    <lineage>
        <taxon>Eukaryota</taxon>
        <taxon>Viridiplantae</taxon>
        <taxon>Streptophyta</taxon>
        <taxon>Embryophyta</taxon>
        <taxon>Tracheophyta</taxon>
        <taxon>Spermatophyta</taxon>
        <taxon>Magnoliopsida</taxon>
        <taxon>eudicotyledons</taxon>
        <taxon>Gunneridae</taxon>
        <taxon>Pentapetalae</taxon>
        <taxon>asterids</taxon>
        <taxon>lamiids</taxon>
        <taxon>Lamiales</taxon>
        <taxon>Bignoniaceae</taxon>
        <taxon>Crescentiina</taxon>
        <taxon>Tabebuia alliance</taxon>
        <taxon>Handroanthus</taxon>
    </lineage>
</organism>
<dbReference type="GO" id="GO:0043295">
    <property type="term" value="F:glutathione binding"/>
    <property type="evidence" value="ECO:0007669"/>
    <property type="project" value="TreeGrafter"/>
</dbReference>
<dbReference type="PANTHER" id="PTHR43900">
    <property type="entry name" value="GLUTATHIONE S-TRANSFERASE RHO"/>
    <property type="match status" value="1"/>
</dbReference>
<dbReference type="InterPro" id="IPR004045">
    <property type="entry name" value="Glutathione_S-Trfase_N"/>
</dbReference>
<evidence type="ECO:0000259" key="5">
    <source>
        <dbReference type="PROSITE" id="PS50404"/>
    </source>
</evidence>
<evidence type="ECO:0000313" key="6">
    <source>
        <dbReference type="EMBL" id="PIN18085.1"/>
    </source>
</evidence>
<dbReference type="Pfam" id="PF02798">
    <property type="entry name" value="GST_N"/>
    <property type="match status" value="1"/>
</dbReference>
<evidence type="ECO:0000313" key="7">
    <source>
        <dbReference type="Proteomes" id="UP000231279"/>
    </source>
</evidence>
<dbReference type="GO" id="GO:0005737">
    <property type="term" value="C:cytoplasm"/>
    <property type="evidence" value="ECO:0007669"/>
    <property type="project" value="TreeGrafter"/>
</dbReference>
<dbReference type="Gene3D" id="3.40.30.10">
    <property type="entry name" value="Glutaredoxin"/>
    <property type="match status" value="1"/>
</dbReference>
<dbReference type="Proteomes" id="UP000231279">
    <property type="component" value="Unassembled WGS sequence"/>
</dbReference>
<gene>
    <name evidence="6" type="ORF">CDL12_09247</name>
</gene>